<evidence type="ECO:0000256" key="2">
    <source>
        <dbReference type="ARBA" id="ARBA00008423"/>
    </source>
</evidence>
<evidence type="ECO:0000256" key="3">
    <source>
        <dbReference type="ARBA" id="ARBA00022723"/>
    </source>
</evidence>
<comment type="subcellular location">
    <subcellularLocation>
        <location evidence="1">Nucleus</location>
    </subcellularLocation>
</comment>
<name>A0A2X0M3D7_9BASI</name>
<dbReference type="InterPro" id="IPR040366">
    <property type="entry name" value="Nab2/ZC3H14"/>
</dbReference>
<evidence type="ECO:0000313" key="9">
    <source>
        <dbReference type="EMBL" id="SGY35583.1"/>
    </source>
</evidence>
<feature type="compositionally biased region" description="Gly residues" evidence="8">
    <location>
        <begin position="215"/>
        <end position="231"/>
    </location>
</feature>
<feature type="region of interest" description="Disordered" evidence="8">
    <location>
        <begin position="114"/>
        <end position="153"/>
    </location>
</feature>
<evidence type="ECO:0000256" key="5">
    <source>
        <dbReference type="ARBA" id="ARBA00022771"/>
    </source>
</evidence>
<evidence type="ECO:0000313" key="10">
    <source>
        <dbReference type="Proteomes" id="UP000249464"/>
    </source>
</evidence>
<sequence length="650" mass="67001">MVYQPEILPSSQQGQALQARTALVNAPTHPPTDSPTTQAAIQKQLAFLGWSTEDDTVMAQVAPQLPCEYCLVMLGNRKTAAQISTELSDLIGSDFDESFVSWLFAELKSHYPDPASNPEAATPAASAAPPTPGASIPPSSANPPAGSDSARPAVGIRGHASIPARPAAVFGHAVSGIKRDSRDMDGGVPSGPRDVQRPRFDHAGIPSGPRNPNGPGAGGRGGRMNGAGNGAGSLMNRMGPSQARNNPMPPQNVMGMPPQAFEAIAQTIEAVKRGAHPSALAAIPYPALASHPLAATLPPQIMAQAQAHAIAQAQAFAAMSNAWNVAPTAVPAAQGGFNPAAAPFHPGAAAFGAPPPAQQQHRPRHPAQPLVPKQIAVVLPSKPSEEAICKHGVDCSKPQCPYSHPSPVATKESGLVLSSEACEKQVACADPDCPKSHVSPAQKTSPPTNTSTNFAGQTTFIPTPAPQVAPFLPSSEASSTIAGAGEKPCKFAGSCTRPGCVFVHPWDNPSTGGSMPCRYGLGCTRADCHFSHPPGWRVGGGGAGGAGAKRNVSTTFSNMTLGKPSVTTKKEGAIGAWPTEDKEHISERLKRFAGGEAQSNGATTMTNGEGVKSEEGAKAETIIPGQTSQEQQDQVEIKGLEAEPQQAKVE</sequence>
<feature type="region of interest" description="Disordered" evidence="8">
    <location>
        <begin position="435"/>
        <end position="462"/>
    </location>
</feature>
<dbReference type="AlphaFoldDB" id="A0A2X0M3D7"/>
<dbReference type="Gene3D" id="1.10.340.40">
    <property type="entry name" value="Nuclear abundant poly(A) RNA-bind protein 2, N-terminal domain"/>
    <property type="match status" value="1"/>
</dbReference>
<dbReference type="Proteomes" id="UP000249464">
    <property type="component" value="Unassembled WGS sequence"/>
</dbReference>
<dbReference type="Gene3D" id="4.10.1000.40">
    <property type="match status" value="2"/>
</dbReference>
<evidence type="ECO:0000256" key="1">
    <source>
        <dbReference type="ARBA" id="ARBA00004123"/>
    </source>
</evidence>
<accession>A0A2X0M3D7</accession>
<evidence type="ECO:0000256" key="8">
    <source>
        <dbReference type="SAM" id="MobiDB-lite"/>
    </source>
</evidence>
<keyword evidence="3" id="KW-0479">Metal-binding</keyword>
<dbReference type="GO" id="GO:0005737">
    <property type="term" value="C:cytoplasm"/>
    <property type="evidence" value="ECO:0007669"/>
    <property type="project" value="TreeGrafter"/>
</dbReference>
<protein>
    <submittedName>
        <fullName evidence="9">BQ5605_C002g01782 protein</fullName>
    </submittedName>
</protein>
<feature type="region of interest" description="Disordered" evidence="8">
    <location>
        <begin position="177"/>
        <end position="245"/>
    </location>
</feature>
<reference evidence="9 10" key="1">
    <citation type="submission" date="2016-11" db="EMBL/GenBank/DDBJ databases">
        <authorList>
            <person name="Jaros S."/>
            <person name="Januszkiewicz K."/>
            <person name="Wedrychowicz H."/>
        </authorList>
    </citation>
    <scope>NUCLEOTIDE SEQUENCE [LARGE SCALE GENOMIC DNA]</scope>
</reference>
<feature type="compositionally biased region" description="Low complexity" evidence="8">
    <location>
        <begin position="114"/>
        <end position="150"/>
    </location>
</feature>
<keyword evidence="4" id="KW-0677">Repeat</keyword>
<dbReference type="PANTHER" id="PTHR14738:SF29">
    <property type="entry name" value="ZINC FINGER CCCH DOMAIN-CONTAINING PROTEIN 14"/>
    <property type="match status" value="1"/>
</dbReference>
<dbReference type="EMBL" id="FQNC01000041">
    <property type="protein sequence ID" value="SGY35583.1"/>
    <property type="molecule type" value="Genomic_DNA"/>
</dbReference>
<organism evidence="9 10">
    <name type="scientific">Microbotryum silenes-dioicae</name>
    <dbReference type="NCBI Taxonomy" id="796604"/>
    <lineage>
        <taxon>Eukaryota</taxon>
        <taxon>Fungi</taxon>
        <taxon>Dikarya</taxon>
        <taxon>Basidiomycota</taxon>
        <taxon>Pucciniomycotina</taxon>
        <taxon>Microbotryomycetes</taxon>
        <taxon>Microbotryales</taxon>
        <taxon>Microbotryaceae</taxon>
        <taxon>Microbotryum</taxon>
    </lineage>
</organism>
<feature type="compositionally biased region" description="Polar residues" evidence="8">
    <location>
        <begin position="624"/>
        <end position="634"/>
    </location>
</feature>
<keyword evidence="5" id="KW-0863">Zinc-finger</keyword>
<evidence type="ECO:0000256" key="7">
    <source>
        <dbReference type="ARBA" id="ARBA00023242"/>
    </source>
</evidence>
<dbReference type="Pfam" id="PF14608">
    <property type="entry name" value="zf-CCCH_2"/>
    <property type="match status" value="3"/>
</dbReference>
<keyword evidence="10" id="KW-1185">Reference proteome</keyword>
<gene>
    <name evidence="9" type="primary">BQ5605_C002g01782</name>
    <name evidence="9" type="ORF">BQ5605_C002G01782</name>
</gene>
<dbReference type="GO" id="GO:0005634">
    <property type="term" value="C:nucleus"/>
    <property type="evidence" value="ECO:0007669"/>
    <property type="project" value="UniProtKB-SubCell"/>
</dbReference>
<dbReference type="InterPro" id="IPR043094">
    <property type="entry name" value="Nab2/ZC3H14_N_sf"/>
</dbReference>
<comment type="similarity">
    <text evidence="2">Belongs to the ZC3H14 family.</text>
</comment>
<keyword evidence="6" id="KW-0862">Zinc</keyword>
<feature type="region of interest" description="Disordered" evidence="8">
    <location>
        <begin position="593"/>
        <end position="650"/>
    </location>
</feature>
<evidence type="ECO:0000256" key="4">
    <source>
        <dbReference type="ARBA" id="ARBA00022737"/>
    </source>
</evidence>
<feature type="compositionally biased region" description="Polar residues" evidence="8">
    <location>
        <begin position="439"/>
        <end position="461"/>
    </location>
</feature>
<keyword evidence="7" id="KW-0539">Nucleus</keyword>
<dbReference type="GO" id="GO:0008270">
    <property type="term" value="F:zinc ion binding"/>
    <property type="evidence" value="ECO:0007669"/>
    <property type="project" value="UniProtKB-KW"/>
</dbReference>
<feature type="compositionally biased region" description="Polar residues" evidence="8">
    <location>
        <begin position="597"/>
        <end position="607"/>
    </location>
</feature>
<dbReference type="STRING" id="796604.A0A2X0M3D7"/>
<proteinExistence type="inferred from homology"/>
<dbReference type="GO" id="GO:0008143">
    <property type="term" value="F:poly(A) binding"/>
    <property type="evidence" value="ECO:0007669"/>
    <property type="project" value="InterPro"/>
</dbReference>
<dbReference type="GO" id="GO:0043488">
    <property type="term" value="P:regulation of mRNA stability"/>
    <property type="evidence" value="ECO:0007669"/>
    <property type="project" value="InterPro"/>
</dbReference>
<evidence type="ECO:0000256" key="6">
    <source>
        <dbReference type="ARBA" id="ARBA00022833"/>
    </source>
</evidence>
<dbReference type="PANTHER" id="PTHR14738">
    <property type="entry name" value="ZINC FINGER CCCH DOMAIN-CONTAINING PROTEIN 14"/>
    <property type="match status" value="1"/>
</dbReference>